<comment type="caution">
    <text evidence="1">The sequence shown here is derived from an EMBL/GenBank/DDBJ whole genome shotgun (WGS) entry which is preliminary data.</text>
</comment>
<dbReference type="EMBL" id="SNXY01000006">
    <property type="protein sequence ID" value="TDP87389.1"/>
    <property type="molecule type" value="Genomic_DNA"/>
</dbReference>
<keyword evidence="2" id="KW-1185">Reference proteome</keyword>
<sequence>MSALPRLYADNDVAGMVYGPGDDPDALLAGFVRTLLGEGWDVLGILQRSVPGATSRNRAVAFDLVPAGEWPEPPVAGVRAPGRAADALPELGRRLAAVLHRRPDLVVLNRFGRAEVAGGGLVDVLGRALEGGVPVLVAVPAGLYDTWIAGTGGLAVTIEPRAERLRGWWAALGNAPSPRRAPPACPHEP</sequence>
<evidence type="ECO:0000313" key="2">
    <source>
        <dbReference type="Proteomes" id="UP000294547"/>
    </source>
</evidence>
<dbReference type="OrthoDB" id="5918880at2"/>
<dbReference type="InterPro" id="IPR018912">
    <property type="entry name" value="DUF2478"/>
</dbReference>
<name>A0A4R6RL66_9HYPH</name>
<organism evidence="1 2">
    <name type="scientific">Oharaeibacter diazotrophicus</name>
    <dbReference type="NCBI Taxonomy" id="1920512"/>
    <lineage>
        <taxon>Bacteria</taxon>
        <taxon>Pseudomonadati</taxon>
        <taxon>Pseudomonadota</taxon>
        <taxon>Alphaproteobacteria</taxon>
        <taxon>Hyphomicrobiales</taxon>
        <taxon>Pleomorphomonadaceae</taxon>
        <taxon>Oharaeibacter</taxon>
    </lineage>
</organism>
<dbReference type="Proteomes" id="UP000294547">
    <property type="component" value="Unassembled WGS sequence"/>
</dbReference>
<reference evidence="1 2" key="1">
    <citation type="submission" date="2019-03" db="EMBL/GenBank/DDBJ databases">
        <title>Genomic Encyclopedia of Type Strains, Phase IV (KMG-IV): sequencing the most valuable type-strain genomes for metagenomic binning, comparative biology and taxonomic classification.</title>
        <authorList>
            <person name="Goeker M."/>
        </authorList>
    </citation>
    <scope>NUCLEOTIDE SEQUENCE [LARGE SCALE GENOMIC DNA]</scope>
    <source>
        <strain evidence="1 2">DSM 102969</strain>
    </source>
</reference>
<accession>A0A4R6RL66</accession>
<dbReference type="RefSeq" id="WP_126535505.1">
    <property type="nucleotide sequence ID" value="NZ_BSPM01000008.1"/>
</dbReference>
<dbReference type="AlphaFoldDB" id="A0A4R6RL66"/>
<evidence type="ECO:0000313" key="1">
    <source>
        <dbReference type="EMBL" id="TDP87389.1"/>
    </source>
</evidence>
<protein>
    <submittedName>
        <fullName evidence="1">Uncharacterized protein DUF2478</fullName>
    </submittedName>
</protein>
<gene>
    <name evidence="1" type="ORF">EDD54_1283</name>
</gene>
<dbReference type="Pfam" id="PF10649">
    <property type="entry name" value="DUF2478"/>
    <property type="match status" value="1"/>
</dbReference>
<proteinExistence type="predicted"/>